<keyword evidence="1" id="KW-0175">Coiled coil</keyword>
<dbReference type="Proteomes" id="UP000663828">
    <property type="component" value="Unassembled WGS sequence"/>
</dbReference>
<evidence type="ECO:0000313" key="4">
    <source>
        <dbReference type="Proteomes" id="UP000663828"/>
    </source>
</evidence>
<dbReference type="EMBL" id="CAJNOJ010000100">
    <property type="protein sequence ID" value="CAF1107616.1"/>
    <property type="molecule type" value="Genomic_DNA"/>
</dbReference>
<dbReference type="Proteomes" id="UP000663852">
    <property type="component" value="Unassembled WGS sequence"/>
</dbReference>
<gene>
    <name evidence="2" type="ORF">EDS130_LOCUS20327</name>
    <name evidence="3" type="ORF">XAT740_LOCUS30031</name>
</gene>
<dbReference type="EMBL" id="CAJNOR010002650">
    <property type="protein sequence ID" value="CAF1323282.1"/>
    <property type="molecule type" value="Genomic_DNA"/>
</dbReference>
<feature type="coiled-coil region" evidence="1">
    <location>
        <begin position="85"/>
        <end position="156"/>
    </location>
</feature>
<comment type="caution">
    <text evidence="2">The sequence shown here is derived from an EMBL/GenBank/DDBJ whole genome shotgun (WGS) entry which is preliminary data.</text>
</comment>
<organism evidence="2 5">
    <name type="scientific">Adineta ricciae</name>
    <name type="common">Rotifer</name>
    <dbReference type="NCBI Taxonomy" id="249248"/>
    <lineage>
        <taxon>Eukaryota</taxon>
        <taxon>Metazoa</taxon>
        <taxon>Spiralia</taxon>
        <taxon>Gnathifera</taxon>
        <taxon>Rotifera</taxon>
        <taxon>Eurotatoria</taxon>
        <taxon>Bdelloidea</taxon>
        <taxon>Adinetida</taxon>
        <taxon>Adinetidae</taxon>
        <taxon>Adineta</taxon>
    </lineage>
</organism>
<reference evidence="2" key="1">
    <citation type="submission" date="2021-02" db="EMBL/GenBank/DDBJ databases">
        <authorList>
            <person name="Nowell W R."/>
        </authorList>
    </citation>
    <scope>NUCLEOTIDE SEQUENCE</scope>
</reference>
<evidence type="ECO:0000256" key="1">
    <source>
        <dbReference type="SAM" id="Coils"/>
    </source>
</evidence>
<evidence type="ECO:0000313" key="3">
    <source>
        <dbReference type="EMBL" id="CAF1323282.1"/>
    </source>
</evidence>
<evidence type="ECO:0000313" key="5">
    <source>
        <dbReference type="Proteomes" id="UP000663852"/>
    </source>
</evidence>
<proteinExistence type="predicted"/>
<dbReference type="OrthoDB" id="10020537at2759"/>
<protein>
    <submittedName>
        <fullName evidence="2">Uncharacterized protein</fullName>
    </submittedName>
</protein>
<dbReference type="AlphaFoldDB" id="A0A814PL81"/>
<sequence length="233" mass="27243">MSKRIESKSCQANTNGKKCDKDPIANCFHCSYNLCLKHLTEHTQLVESQSQTFFESNGTILNDFSKKLSTLSISPRVLELPFLQLEKWRHDAHEKLDELAEQKRQEIHLKIAEYRAILTKQVSEQKHQIDKLKRYLNDLSRQTNLATKDIKSFENQLNETRQFLTNVEKHSIQLSIEDFSVHIQTHYFETNISQPIQRTDSIRSARSEKKESPVSNGLKRRFIKKRSLSVCLL</sequence>
<keyword evidence="4" id="KW-1185">Reference proteome</keyword>
<accession>A0A814PL81</accession>
<name>A0A814PL81_ADIRI</name>
<evidence type="ECO:0000313" key="2">
    <source>
        <dbReference type="EMBL" id="CAF1107616.1"/>
    </source>
</evidence>